<dbReference type="EMBL" id="CP003364">
    <property type="protein sequence ID" value="AGA28093.1"/>
    <property type="molecule type" value="Genomic_DNA"/>
</dbReference>
<accession>L0DGZ9</accession>
<reference evidence="1 2" key="1">
    <citation type="submission" date="2012-02" db="EMBL/GenBank/DDBJ databases">
        <title>Complete sequence of chromosome of Singulisphaera acidiphila DSM 18658.</title>
        <authorList>
            <consortium name="US DOE Joint Genome Institute (JGI-PGF)"/>
            <person name="Lucas S."/>
            <person name="Copeland A."/>
            <person name="Lapidus A."/>
            <person name="Glavina del Rio T."/>
            <person name="Dalin E."/>
            <person name="Tice H."/>
            <person name="Bruce D."/>
            <person name="Goodwin L."/>
            <person name="Pitluck S."/>
            <person name="Peters L."/>
            <person name="Ovchinnikova G."/>
            <person name="Chertkov O."/>
            <person name="Kyrpides N."/>
            <person name="Mavromatis K."/>
            <person name="Ivanova N."/>
            <person name="Brettin T."/>
            <person name="Detter J.C."/>
            <person name="Han C."/>
            <person name="Larimer F."/>
            <person name="Land M."/>
            <person name="Hauser L."/>
            <person name="Markowitz V."/>
            <person name="Cheng J.-F."/>
            <person name="Hugenholtz P."/>
            <person name="Woyke T."/>
            <person name="Wu D."/>
            <person name="Tindall B."/>
            <person name="Pomrenke H."/>
            <person name="Brambilla E."/>
            <person name="Klenk H.-P."/>
            <person name="Eisen J.A."/>
        </authorList>
    </citation>
    <scope>NUCLEOTIDE SEQUENCE [LARGE SCALE GENOMIC DNA]</scope>
    <source>
        <strain evidence="2">ATCC BAA-1392 / DSM 18658 / VKM B-2454 / MOB10</strain>
    </source>
</reference>
<proteinExistence type="predicted"/>
<gene>
    <name evidence="1" type="ordered locus">Sinac_3863</name>
</gene>
<organism evidence="1 2">
    <name type="scientific">Singulisphaera acidiphila (strain ATCC BAA-1392 / DSM 18658 / VKM B-2454 / MOB10)</name>
    <dbReference type="NCBI Taxonomy" id="886293"/>
    <lineage>
        <taxon>Bacteria</taxon>
        <taxon>Pseudomonadati</taxon>
        <taxon>Planctomycetota</taxon>
        <taxon>Planctomycetia</taxon>
        <taxon>Isosphaerales</taxon>
        <taxon>Isosphaeraceae</taxon>
        <taxon>Singulisphaera</taxon>
    </lineage>
</organism>
<protein>
    <recommendedName>
        <fullName evidence="3">Carboxypeptidase regulatory-like domain-containing protein</fullName>
    </recommendedName>
</protein>
<dbReference type="RefSeq" id="WP_015247227.1">
    <property type="nucleotide sequence ID" value="NC_019892.1"/>
</dbReference>
<dbReference type="OrthoDB" id="280343at2"/>
<dbReference type="AlphaFoldDB" id="L0DGZ9"/>
<dbReference type="eggNOG" id="ENOG503353X">
    <property type="taxonomic scope" value="Bacteria"/>
</dbReference>
<evidence type="ECO:0000313" key="2">
    <source>
        <dbReference type="Proteomes" id="UP000010798"/>
    </source>
</evidence>
<dbReference type="KEGG" id="saci:Sinac_3863"/>
<evidence type="ECO:0008006" key="3">
    <source>
        <dbReference type="Google" id="ProtNLM"/>
    </source>
</evidence>
<dbReference type="PROSITE" id="PS51257">
    <property type="entry name" value="PROKAR_LIPOPROTEIN"/>
    <property type="match status" value="1"/>
</dbReference>
<name>L0DGZ9_SINAD</name>
<sequence>MRKHAIFRWNTAAALILLQGLVGCGGDSDGLPREGFSGKVAVEGKPLAKGLITFLPASPEVTTQGGSIVIDGKYEVPRSQGLVPGKYKVVITSPEDKGAEILDKTNNAPGLPPIIKKEVIPSQYNSASLLTAEVKVGGPNVFEFNLTNATMSK</sequence>
<keyword evidence="2" id="KW-1185">Reference proteome</keyword>
<dbReference type="HOGENOM" id="CLU_113730_3_1_0"/>
<dbReference type="Proteomes" id="UP000010798">
    <property type="component" value="Chromosome"/>
</dbReference>
<evidence type="ECO:0000313" key="1">
    <source>
        <dbReference type="EMBL" id="AGA28093.1"/>
    </source>
</evidence>